<evidence type="ECO:0000313" key="5">
    <source>
        <dbReference type="EMBL" id="MEL0631019.1"/>
    </source>
</evidence>
<dbReference type="InterPro" id="IPR035906">
    <property type="entry name" value="MetI-like_sf"/>
</dbReference>
<dbReference type="PANTHER" id="PTHR42727:SF1">
    <property type="entry name" value="PHOSPHATE TRANSPORT SYSTEM PERMEASE"/>
    <property type="match status" value="1"/>
</dbReference>
<feature type="non-terminal residue" evidence="5">
    <location>
        <position position="1"/>
    </location>
</feature>
<dbReference type="PANTHER" id="PTHR42727">
    <property type="entry name" value="PHOSPHATE TRANSPORT SYSTEM PERMEASE PROTEIN"/>
    <property type="match status" value="1"/>
</dbReference>
<dbReference type="SUPFAM" id="SSF161098">
    <property type="entry name" value="MetI-like"/>
    <property type="match status" value="1"/>
</dbReference>
<keyword evidence="4" id="KW-0472">Membrane</keyword>
<evidence type="ECO:0000313" key="6">
    <source>
        <dbReference type="Proteomes" id="UP001369082"/>
    </source>
</evidence>
<sequence length="74" mass="8344">ELWLFDGNTRVYLNNEFGIDFDQRKSLIVGIAMGFAIIQTIFSIDEDAIFIVPKSLTMGSLALGSTRWQTMVKV</sequence>
<evidence type="ECO:0000256" key="1">
    <source>
        <dbReference type="ARBA" id="ARBA00004141"/>
    </source>
</evidence>
<comment type="caution">
    <text evidence="5">The sequence shown here is derived from an EMBL/GenBank/DDBJ whole genome shotgun (WGS) entry which is preliminary data.</text>
</comment>
<reference evidence="5 6" key="1">
    <citation type="submission" date="2024-02" db="EMBL/GenBank/DDBJ databases">
        <title>Bacteria isolated from the canopy kelp, Nereocystis luetkeana.</title>
        <authorList>
            <person name="Pfister C.A."/>
            <person name="Younker I.T."/>
            <person name="Light S.H."/>
        </authorList>
    </citation>
    <scope>NUCLEOTIDE SEQUENCE [LARGE SCALE GENOMIC DNA]</scope>
    <source>
        <strain evidence="5 6">TI.1.05</strain>
    </source>
</reference>
<dbReference type="Gene3D" id="1.10.3720.10">
    <property type="entry name" value="MetI-like"/>
    <property type="match status" value="1"/>
</dbReference>
<evidence type="ECO:0000256" key="3">
    <source>
        <dbReference type="ARBA" id="ARBA00022989"/>
    </source>
</evidence>
<keyword evidence="2" id="KW-0812">Transmembrane</keyword>
<feature type="non-terminal residue" evidence="5">
    <location>
        <position position="74"/>
    </location>
</feature>
<keyword evidence="6" id="KW-1185">Reference proteome</keyword>
<protein>
    <submittedName>
        <fullName evidence="5">Phosphate ABC transporter permease</fullName>
    </submittedName>
</protein>
<accession>A0ABU9GUY7</accession>
<proteinExistence type="predicted"/>
<dbReference type="EMBL" id="JBAKAZ010000323">
    <property type="protein sequence ID" value="MEL0631019.1"/>
    <property type="molecule type" value="Genomic_DNA"/>
</dbReference>
<name>A0ABU9GUY7_9GAMM</name>
<keyword evidence="3" id="KW-1133">Transmembrane helix</keyword>
<gene>
    <name evidence="5" type="ORF">V6256_15715</name>
</gene>
<organism evidence="5 6">
    <name type="scientific">Psychromonas aquatilis</name>
    <dbReference type="NCBI Taxonomy" id="2005072"/>
    <lineage>
        <taxon>Bacteria</taxon>
        <taxon>Pseudomonadati</taxon>
        <taxon>Pseudomonadota</taxon>
        <taxon>Gammaproteobacteria</taxon>
        <taxon>Alteromonadales</taxon>
        <taxon>Psychromonadaceae</taxon>
        <taxon>Psychromonas</taxon>
    </lineage>
</organism>
<dbReference type="Proteomes" id="UP001369082">
    <property type="component" value="Unassembled WGS sequence"/>
</dbReference>
<comment type="subcellular location">
    <subcellularLocation>
        <location evidence="1">Membrane</location>
        <topology evidence="1">Multi-pass membrane protein</topology>
    </subcellularLocation>
</comment>
<evidence type="ECO:0000256" key="4">
    <source>
        <dbReference type="ARBA" id="ARBA00023136"/>
    </source>
</evidence>
<evidence type="ECO:0000256" key="2">
    <source>
        <dbReference type="ARBA" id="ARBA00022692"/>
    </source>
</evidence>